<evidence type="ECO:0000313" key="2">
    <source>
        <dbReference type="Proteomes" id="UP000034883"/>
    </source>
</evidence>
<dbReference type="EMBL" id="CP011125">
    <property type="protein sequence ID" value="AKF11110.1"/>
    <property type="molecule type" value="Genomic_DNA"/>
</dbReference>
<evidence type="ECO:0000313" key="1">
    <source>
        <dbReference type="EMBL" id="AKF11110.1"/>
    </source>
</evidence>
<gene>
    <name evidence="1" type="ORF">DB32_008259</name>
</gene>
<dbReference type="KEGG" id="samy:DB32_008259"/>
<proteinExistence type="predicted"/>
<name>A0A0F6YM82_9BACT</name>
<protein>
    <submittedName>
        <fullName evidence="1">Uncharacterized protein</fullName>
    </submittedName>
</protein>
<dbReference type="AlphaFoldDB" id="A0A0F6YM82"/>
<reference evidence="1 2" key="1">
    <citation type="submission" date="2015-03" db="EMBL/GenBank/DDBJ databases">
        <title>Genome assembly of Sandaracinus amylolyticus DSM 53668.</title>
        <authorList>
            <person name="Sharma G."/>
            <person name="Subramanian S."/>
        </authorList>
    </citation>
    <scope>NUCLEOTIDE SEQUENCE [LARGE SCALE GENOMIC DNA]</scope>
    <source>
        <strain evidence="1 2">DSM 53668</strain>
    </source>
</reference>
<dbReference type="STRING" id="927083.DB32_008259"/>
<dbReference type="Proteomes" id="UP000034883">
    <property type="component" value="Chromosome"/>
</dbReference>
<accession>A0A0F6YM82</accession>
<organism evidence="1 2">
    <name type="scientific">Sandaracinus amylolyticus</name>
    <dbReference type="NCBI Taxonomy" id="927083"/>
    <lineage>
        <taxon>Bacteria</taxon>
        <taxon>Pseudomonadati</taxon>
        <taxon>Myxococcota</taxon>
        <taxon>Polyangia</taxon>
        <taxon>Polyangiales</taxon>
        <taxon>Sandaracinaceae</taxon>
        <taxon>Sandaracinus</taxon>
    </lineage>
</organism>
<sequence length="112" mass="11497">MLIALLVTACSESRDAGGEPDAGPTCGSLGQACTATLDCDEGMQCVIVGEQGFCARSDARRECVADDDCDADELCETGRGIVSDGHCITRTDLACLCAMPDAASTLARCADL</sequence>
<keyword evidence="2" id="KW-1185">Reference proteome</keyword>